<name>A0A225VDX9_9STRA</name>
<feature type="non-terminal residue" evidence="1">
    <location>
        <position position="1"/>
    </location>
</feature>
<reference evidence="2" key="1">
    <citation type="submission" date="2017-03" db="EMBL/GenBank/DDBJ databases">
        <title>Phytopthora megakarya and P. palmivora, two closely related causual agents of cacao black pod achieved similar genome size and gene model numbers by different mechanisms.</title>
        <authorList>
            <person name="Ali S."/>
            <person name="Shao J."/>
            <person name="Larry D.J."/>
            <person name="Kronmiller B."/>
            <person name="Shen D."/>
            <person name="Strem M.D."/>
            <person name="Melnick R.L."/>
            <person name="Guiltinan M.J."/>
            <person name="Tyler B.M."/>
            <person name="Meinhardt L.W."/>
            <person name="Bailey B.A."/>
        </authorList>
    </citation>
    <scope>NUCLEOTIDE SEQUENCE [LARGE SCALE GENOMIC DNA]</scope>
    <source>
        <strain evidence="2">zdho120</strain>
    </source>
</reference>
<gene>
    <name evidence="1" type="ORF">PHMEG_00024659</name>
</gene>
<dbReference type="AlphaFoldDB" id="A0A225VDX9"/>
<evidence type="ECO:0000313" key="2">
    <source>
        <dbReference type="Proteomes" id="UP000198211"/>
    </source>
</evidence>
<dbReference type="OrthoDB" id="168171at2759"/>
<evidence type="ECO:0000313" key="1">
    <source>
        <dbReference type="EMBL" id="OWZ03585.1"/>
    </source>
</evidence>
<proteinExistence type="predicted"/>
<dbReference type="Proteomes" id="UP000198211">
    <property type="component" value="Unassembled WGS sequence"/>
</dbReference>
<keyword evidence="2" id="KW-1185">Reference proteome</keyword>
<dbReference type="PANTHER" id="PTHR33324">
    <property type="entry name" value="EXPRESSED PROTEIN"/>
    <property type="match status" value="1"/>
</dbReference>
<dbReference type="EMBL" id="NBNE01005434">
    <property type="protein sequence ID" value="OWZ03585.1"/>
    <property type="molecule type" value="Genomic_DNA"/>
</dbReference>
<accession>A0A225VDX9</accession>
<protein>
    <submittedName>
        <fullName evidence="1">Uncharacterized protein</fullName>
    </submittedName>
</protein>
<sequence length="198" mass="22282">KKQKTTRRTLWGTNGPNDFVSSLSVLLDWLTEEGNDNKWRRGDKQNGDTKTSLAKAIAERIRDNGITHPRKAKDIVTKIGLLEQSFRIASDFLANTGAGITNEASLQAAIEVRCPHYDLLKDIMGDRASIRPLLTTDDEDYEEVGDNHGEADTDSISLLTAHRQESSRVVRASRFDRRVHVQPMRRQLGTTSTLRTPR</sequence>
<comment type="caution">
    <text evidence="1">The sequence shown here is derived from an EMBL/GenBank/DDBJ whole genome shotgun (WGS) entry which is preliminary data.</text>
</comment>
<dbReference type="PANTHER" id="PTHR33324:SF2">
    <property type="entry name" value="MYB_SANT-LIKE DNA-BINDING DOMAIN-CONTAINING PROTEIN"/>
    <property type="match status" value="1"/>
</dbReference>
<organism evidence="1 2">
    <name type="scientific">Phytophthora megakarya</name>
    <dbReference type="NCBI Taxonomy" id="4795"/>
    <lineage>
        <taxon>Eukaryota</taxon>
        <taxon>Sar</taxon>
        <taxon>Stramenopiles</taxon>
        <taxon>Oomycota</taxon>
        <taxon>Peronosporomycetes</taxon>
        <taxon>Peronosporales</taxon>
        <taxon>Peronosporaceae</taxon>
        <taxon>Phytophthora</taxon>
    </lineage>
</organism>
<dbReference type="STRING" id="4795.A0A225VDX9"/>